<evidence type="ECO:0000256" key="1">
    <source>
        <dbReference type="SAM" id="Phobius"/>
    </source>
</evidence>
<dbReference type="Proteomes" id="UP000095284">
    <property type="component" value="Unplaced"/>
</dbReference>
<feature type="transmembrane region" description="Helical" evidence="1">
    <location>
        <begin position="90"/>
        <end position="111"/>
    </location>
</feature>
<sequence>MYVLLMLCRFLFRYFQGTAKERPAKIMSDKKFFVALAVVFISTAAFNAYRYVQSFYGGKDYQLQFPDNNTALKEFIMSHTVSVLNSSDSYMLAFSYLVYPAIVLVGTFCTVQCYRFQHNPENRINGRTKRMYSVLITGLAIEQAAEVVWYMVPYLAIVVIAPYRKKFVLFHITYRWFYAYPTFQMIFTLMFYRRYRVAAMAIWADVGAYINSASVSVMSSDNGSEG</sequence>
<evidence type="ECO:0000313" key="3">
    <source>
        <dbReference type="EMBL" id="CAG9082280.1"/>
    </source>
</evidence>
<dbReference type="WBParaSite" id="BXY_0848000.1">
    <property type="protein sequence ID" value="BXY_0848000.1"/>
    <property type="gene ID" value="BXY_0848000"/>
</dbReference>
<reference evidence="6" key="1">
    <citation type="submission" date="2016-11" db="UniProtKB">
        <authorList>
            <consortium name="WormBaseParasite"/>
        </authorList>
    </citation>
    <scope>IDENTIFICATION</scope>
</reference>
<dbReference type="Proteomes" id="UP000659654">
    <property type="component" value="Unassembled WGS sequence"/>
</dbReference>
<dbReference type="AlphaFoldDB" id="A0A1I7S644"/>
<keyword evidence="1" id="KW-1133">Transmembrane helix</keyword>
<accession>A0A1I7S644</accession>
<keyword evidence="1" id="KW-0812">Transmembrane</keyword>
<keyword evidence="5" id="KW-1185">Reference proteome</keyword>
<gene>
    <name evidence="2" type="ORF">BXYJ_LOCUS870</name>
</gene>
<reference evidence="3" key="2">
    <citation type="submission" date="2020-08" db="EMBL/GenBank/DDBJ databases">
        <authorList>
            <person name="Kikuchi T."/>
        </authorList>
    </citation>
    <scope>NUCLEOTIDE SEQUENCE</scope>
    <source>
        <strain evidence="2">Ka4C1</strain>
    </source>
</reference>
<keyword evidence="1" id="KW-0472">Membrane</keyword>
<feature type="transmembrane region" description="Helical" evidence="1">
    <location>
        <begin position="132"/>
        <end position="152"/>
    </location>
</feature>
<proteinExistence type="predicted"/>
<name>A0A1I7S644_BURXY</name>
<evidence type="ECO:0000313" key="4">
    <source>
        <dbReference type="Proteomes" id="UP000095284"/>
    </source>
</evidence>
<feature type="transmembrane region" description="Helical" evidence="1">
    <location>
        <begin position="172"/>
        <end position="192"/>
    </location>
</feature>
<dbReference type="Proteomes" id="UP000582659">
    <property type="component" value="Unassembled WGS sequence"/>
</dbReference>
<evidence type="ECO:0000313" key="2">
    <source>
        <dbReference type="EMBL" id="CAD5208634.1"/>
    </source>
</evidence>
<dbReference type="EMBL" id="CAJFCV020000001">
    <property type="protein sequence ID" value="CAG9082280.1"/>
    <property type="molecule type" value="Genomic_DNA"/>
</dbReference>
<dbReference type="EMBL" id="CAJFDI010000001">
    <property type="protein sequence ID" value="CAD5208634.1"/>
    <property type="molecule type" value="Genomic_DNA"/>
</dbReference>
<evidence type="ECO:0000313" key="6">
    <source>
        <dbReference type="WBParaSite" id="BXY_0848000.1"/>
    </source>
</evidence>
<organism evidence="4 6">
    <name type="scientific">Bursaphelenchus xylophilus</name>
    <name type="common">Pinewood nematode worm</name>
    <name type="synonym">Aphelenchoides xylophilus</name>
    <dbReference type="NCBI Taxonomy" id="6326"/>
    <lineage>
        <taxon>Eukaryota</taxon>
        <taxon>Metazoa</taxon>
        <taxon>Ecdysozoa</taxon>
        <taxon>Nematoda</taxon>
        <taxon>Chromadorea</taxon>
        <taxon>Rhabditida</taxon>
        <taxon>Tylenchina</taxon>
        <taxon>Tylenchomorpha</taxon>
        <taxon>Aphelenchoidea</taxon>
        <taxon>Aphelenchoididae</taxon>
        <taxon>Bursaphelenchus</taxon>
    </lineage>
</organism>
<evidence type="ECO:0000313" key="5">
    <source>
        <dbReference type="Proteomes" id="UP000659654"/>
    </source>
</evidence>
<protein>
    <submittedName>
        <fullName evidence="2">(pine wood nematode) hypothetical protein</fullName>
    </submittedName>
</protein>
<feature type="transmembrane region" description="Helical" evidence="1">
    <location>
        <begin position="32"/>
        <end position="52"/>
    </location>
</feature>